<dbReference type="EMBL" id="VSRR010011423">
    <property type="protein sequence ID" value="MPC53163.1"/>
    <property type="molecule type" value="Genomic_DNA"/>
</dbReference>
<dbReference type="AlphaFoldDB" id="A0A5B7G7I6"/>
<name>A0A5B7G7I6_PORTR</name>
<evidence type="ECO:0000313" key="1">
    <source>
        <dbReference type="EMBL" id="MPC53163.1"/>
    </source>
</evidence>
<sequence>MIPSWYALAWPVRRGPGDNFTSGLPFPRAGTPGSPLVLPRLAAALTAPGLDTEGFQGHSC</sequence>
<proteinExistence type="predicted"/>
<keyword evidence="2" id="KW-1185">Reference proteome</keyword>
<gene>
    <name evidence="1" type="ORF">E2C01_047049</name>
</gene>
<accession>A0A5B7G7I6</accession>
<dbReference type="Proteomes" id="UP000324222">
    <property type="component" value="Unassembled WGS sequence"/>
</dbReference>
<evidence type="ECO:0000313" key="2">
    <source>
        <dbReference type="Proteomes" id="UP000324222"/>
    </source>
</evidence>
<organism evidence="1 2">
    <name type="scientific">Portunus trituberculatus</name>
    <name type="common">Swimming crab</name>
    <name type="synonym">Neptunus trituberculatus</name>
    <dbReference type="NCBI Taxonomy" id="210409"/>
    <lineage>
        <taxon>Eukaryota</taxon>
        <taxon>Metazoa</taxon>
        <taxon>Ecdysozoa</taxon>
        <taxon>Arthropoda</taxon>
        <taxon>Crustacea</taxon>
        <taxon>Multicrustacea</taxon>
        <taxon>Malacostraca</taxon>
        <taxon>Eumalacostraca</taxon>
        <taxon>Eucarida</taxon>
        <taxon>Decapoda</taxon>
        <taxon>Pleocyemata</taxon>
        <taxon>Brachyura</taxon>
        <taxon>Eubrachyura</taxon>
        <taxon>Portunoidea</taxon>
        <taxon>Portunidae</taxon>
        <taxon>Portuninae</taxon>
        <taxon>Portunus</taxon>
    </lineage>
</organism>
<comment type="caution">
    <text evidence="1">The sequence shown here is derived from an EMBL/GenBank/DDBJ whole genome shotgun (WGS) entry which is preliminary data.</text>
</comment>
<reference evidence="1 2" key="1">
    <citation type="submission" date="2019-05" db="EMBL/GenBank/DDBJ databases">
        <title>Another draft genome of Portunus trituberculatus and its Hox gene families provides insights of decapod evolution.</title>
        <authorList>
            <person name="Jeong J.-H."/>
            <person name="Song I."/>
            <person name="Kim S."/>
            <person name="Choi T."/>
            <person name="Kim D."/>
            <person name="Ryu S."/>
            <person name="Kim W."/>
        </authorList>
    </citation>
    <scope>NUCLEOTIDE SEQUENCE [LARGE SCALE GENOMIC DNA]</scope>
    <source>
        <tissue evidence="1">Muscle</tissue>
    </source>
</reference>
<protein>
    <submittedName>
        <fullName evidence="1">Uncharacterized protein</fullName>
    </submittedName>
</protein>